<dbReference type="EMBL" id="JARAOO010000011">
    <property type="protein sequence ID" value="KAJ7950820.1"/>
    <property type="molecule type" value="Genomic_DNA"/>
</dbReference>
<dbReference type="PANTHER" id="PTHR45966">
    <property type="entry name" value="GDSL-LIKE LIPASE/ACYLHYDROLASE"/>
    <property type="match status" value="1"/>
</dbReference>
<organism evidence="2 3">
    <name type="scientific">Quillaja saponaria</name>
    <name type="common">Soap bark tree</name>
    <dbReference type="NCBI Taxonomy" id="32244"/>
    <lineage>
        <taxon>Eukaryota</taxon>
        <taxon>Viridiplantae</taxon>
        <taxon>Streptophyta</taxon>
        <taxon>Embryophyta</taxon>
        <taxon>Tracheophyta</taxon>
        <taxon>Spermatophyta</taxon>
        <taxon>Magnoliopsida</taxon>
        <taxon>eudicotyledons</taxon>
        <taxon>Gunneridae</taxon>
        <taxon>Pentapetalae</taxon>
        <taxon>rosids</taxon>
        <taxon>fabids</taxon>
        <taxon>Fabales</taxon>
        <taxon>Quillajaceae</taxon>
        <taxon>Quillaja</taxon>
    </lineage>
</organism>
<proteinExistence type="predicted"/>
<keyword evidence="3" id="KW-1185">Reference proteome</keyword>
<dbReference type="KEGG" id="qsa:O6P43_026963"/>
<gene>
    <name evidence="2" type="ORF">O6P43_026963</name>
</gene>
<name>A0AAD7PDI0_QUISA</name>
<sequence length="111" mass="12160">MVMASLCNFTGDRPKNTTKLFQKGLQDIEEKVGDEQAKALISKAVYLFSIGSNEYSALLITNSSSSVFRSYSQAEYVELVIGNLTTVIKANFLPYGKTTFKYPSGRASNGV</sequence>
<dbReference type="AlphaFoldDB" id="A0AAD7PDI0"/>
<protein>
    <submittedName>
        <fullName evidence="2">GDSL esterase/lipase</fullName>
    </submittedName>
</protein>
<dbReference type="GO" id="GO:0016298">
    <property type="term" value="F:lipase activity"/>
    <property type="evidence" value="ECO:0007669"/>
    <property type="project" value="TreeGrafter"/>
</dbReference>
<accession>A0AAD7PDI0</accession>
<evidence type="ECO:0000313" key="3">
    <source>
        <dbReference type="Proteomes" id="UP001163823"/>
    </source>
</evidence>
<comment type="caution">
    <text evidence="2">The sequence shown here is derived from an EMBL/GenBank/DDBJ whole genome shotgun (WGS) entry which is preliminary data.</text>
</comment>
<keyword evidence="1" id="KW-0732">Signal</keyword>
<dbReference type="PANTHER" id="PTHR45966:SF1">
    <property type="entry name" value="GDSL ESTERASE_LIPASE 1-RELATED"/>
    <property type="match status" value="1"/>
</dbReference>
<dbReference type="InterPro" id="IPR044552">
    <property type="entry name" value="GLIP1-5/GLL25"/>
</dbReference>
<reference evidence="2" key="1">
    <citation type="journal article" date="2023" name="Science">
        <title>Elucidation of the pathway for biosynthesis of saponin adjuvants from the soapbark tree.</title>
        <authorList>
            <person name="Reed J."/>
            <person name="Orme A."/>
            <person name="El-Demerdash A."/>
            <person name="Owen C."/>
            <person name="Martin L.B.B."/>
            <person name="Misra R.C."/>
            <person name="Kikuchi S."/>
            <person name="Rejzek M."/>
            <person name="Martin A.C."/>
            <person name="Harkess A."/>
            <person name="Leebens-Mack J."/>
            <person name="Louveau T."/>
            <person name="Stephenson M.J."/>
            <person name="Osbourn A."/>
        </authorList>
    </citation>
    <scope>NUCLEOTIDE SEQUENCE</scope>
    <source>
        <strain evidence="2">S10</strain>
    </source>
</reference>
<dbReference type="Proteomes" id="UP001163823">
    <property type="component" value="Chromosome 11"/>
</dbReference>
<evidence type="ECO:0000313" key="2">
    <source>
        <dbReference type="EMBL" id="KAJ7950820.1"/>
    </source>
</evidence>
<evidence type="ECO:0000256" key="1">
    <source>
        <dbReference type="ARBA" id="ARBA00022729"/>
    </source>
</evidence>